<dbReference type="OrthoDB" id="127186at2759"/>
<keyword evidence="2" id="KW-0808">Transferase</keyword>
<dbReference type="PANTHER" id="PTHR44329">
    <property type="entry name" value="SERINE/THREONINE-PROTEIN KINASE TNNI3K-RELATED"/>
    <property type="match status" value="1"/>
</dbReference>
<evidence type="ECO:0000259" key="1">
    <source>
        <dbReference type="SMART" id="SM00220"/>
    </source>
</evidence>
<dbReference type="Pfam" id="PF07714">
    <property type="entry name" value="PK_Tyr_Ser-Thr"/>
    <property type="match status" value="1"/>
</dbReference>
<dbReference type="AlphaFoldDB" id="A0A8T1VGZ9"/>
<keyword evidence="3" id="KW-1185">Reference proteome</keyword>
<dbReference type="GO" id="GO:0004674">
    <property type="term" value="F:protein serine/threonine kinase activity"/>
    <property type="evidence" value="ECO:0007669"/>
    <property type="project" value="TreeGrafter"/>
</dbReference>
<reference evidence="2" key="1">
    <citation type="submission" date="2021-02" db="EMBL/GenBank/DDBJ databases">
        <authorList>
            <person name="Palmer J.M."/>
        </authorList>
    </citation>
    <scope>NUCLEOTIDE SEQUENCE</scope>
    <source>
        <strain evidence="2">SCRP734</strain>
    </source>
</reference>
<dbReference type="EMBL" id="JAGDFM010000344">
    <property type="protein sequence ID" value="KAG7379520.1"/>
    <property type="molecule type" value="Genomic_DNA"/>
</dbReference>
<sequence length="463" mass="52965">MNVQFLKWTDAQAELIVDVDAYTFPLAGQSARAMLRDAEQLCDEEPGVAALNRRVVNRLKDLYEQFTLARNPCPAPIFEDVCSIVWRFLIRLEQRSSDYLSATVTLCASRTIANRNFGLHHAIDHLILRSPVLHSSAAIHRWQPSWRDAQEHLRASVESEAAAVLQYEAVRFAVSGGIALPRWFILSYQVEIEEHIVDRSFGSANRGRRLGADVVAKQVLTDQAKRENREQFRHELDLWFALNHPNLIKLFGASHEGQPFFVCERATGGTLTSFLKGKDRKIIWRSLWYAAWVLATFTRMGSSTAISKAHTRGRERVYREVGRLWLECLGGQSVVQLRCRRVPMESPRGPARVSFDFCVGYLFVWLEAVAGDYPWGMPMGDDAVKYSVAEKQQLPLRPTAFLDAEWELVERMCCFDPEKRISALAVVQSAKRIQQWYSLGYMYLVEDGSDQRRRQCRLSSQFA</sequence>
<dbReference type="PANTHER" id="PTHR44329:SF214">
    <property type="entry name" value="PROTEIN KINASE DOMAIN-CONTAINING PROTEIN"/>
    <property type="match status" value="1"/>
</dbReference>
<dbReference type="Proteomes" id="UP000694044">
    <property type="component" value="Unassembled WGS sequence"/>
</dbReference>
<feature type="domain" description="Protein kinase" evidence="1">
    <location>
        <begin position="190"/>
        <end position="437"/>
    </location>
</feature>
<dbReference type="InterPro" id="IPR000719">
    <property type="entry name" value="Prot_kinase_dom"/>
</dbReference>
<accession>A0A8T1VGZ9</accession>
<protein>
    <submittedName>
        <fullName evidence="2">Leucine-rich repeat serine/threonine-protein kinase 2</fullName>
    </submittedName>
</protein>
<dbReference type="InterPro" id="IPR001245">
    <property type="entry name" value="Ser-Thr/Tyr_kinase_cat_dom"/>
</dbReference>
<organism evidence="2 3">
    <name type="scientific">Phytophthora pseudosyringae</name>
    <dbReference type="NCBI Taxonomy" id="221518"/>
    <lineage>
        <taxon>Eukaryota</taxon>
        <taxon>Sar</taxon>
        <taxon>Stramenopiles</taxon>
        <taxon>Oomycota</taxon>
        <taxon>Peronosporomycetes</taxon>
        <taxon>Peronosporales</taxon>
        <taxon>Peronosporaceae</taxon>
        <taxon>Phytophthora</taxon>
    </lineage>
</organism>
<comment type="caution">
    <text evidence="2">The sequence shown here is derived from an EMBL/GenBank/DDBJ whole genome shotgun (WGS) entry which is preliminary data.</text>
</comment>
<proteinExistence type="predicted"/>
<dbReference type="InterPro" id="IPR051681">
    <property type="entry name" value="Ser/Thr_Kinases-Pseudokinases"/>
</dbReference>
<dbReference type="GO" id="GO:0005524">
    <property type="term" value="F:ATP binding"/>
    <property type="evidence" value="ECO:0007669"/>
    <property type="project" value="InterPro"/>
</dbReference>
<keyword evidence="2" id="KW-0418">Kinase</keyword>
<evidence type="ECO:0000313" key="3">
    <source>
        <dbReference type="Proteomes" id="UP000694044"/>
    </source>
</evidence>
<dbReference type="SMART" id="SM00220">
    <property type="entry name" value="S_TKc"/>
    <property type="match status" value="1"/>
</dbReference>
<name>A0A8T1VGZ9_9STRA</name>
<gene>
    <name evidence="2" type="primary">LRRK2_21</name>
    <name evidence="2" type="ORF">PHYPSEUDO_008497</name>
</gene>
<evidence type="ECO:0000313" key="2">
    <source>
        <dbReference type="EMBL" id="KAG7379520.1"/>
    </source>
</evidence>